<dbReference type="GO" id="GO:0005886">
    <property type="term" value="C:plasma membrane"/>
    <property type="evidence" value="ECO:0007669"/>
    <property type="project" value="UniProtKB-SubCell"/>
</dbReference>
<comment type="similarity">
    <text evidence="2 9">Belongs to the NIPA (TC 2.A.7) family.</text>
</comment>
<keyword evidence="9" id="KW-0460">Magnesium</keyword>
<dbReference type="PANTHER" id="PTHR12570:SF68">
    <property type="entry name" value="MAGNESIUM TRANSPORTER-RELATED"/>
    <property type="match status" value="1"/>
</dbReference>
<dbReference type="PANTHER" id="PTHR12570">
    <property type="match status" value="1"/>
</dbReference>
<comment type="subcellular location">
    <subcellularLocation>
        <location evidence="9">Cell membrane</location>
        <topology evidence="9">Multi-pass membrane protein</topology>
    </subcellularLocation>
    <subcellularLocation>
        <location evidence="9">Early endosome</location>
    </subcellularLocation>
    <subcellularLocation>
        <location evidence="1">Membrane</location>
        <topology evidence="1">Multi-pass membrane protein</topology>
    </subcellularLocation>
</comment>
<dbReference type="Pfam" id="PF05653">
    <property type="entry name" value="Mg_trans_NIPA"/>
    <property type="match status" value="2"/>
</dbReference>
<keyword evidence="7 9" id="KW-0472">Membrane</keyword>
<feature type="transmembrane region" description="Helical" evidence="9">
    <location>
        <begin position="14"/>
        <end position="37"/>
    </location>
</feature>
<reference evidence="10 11" key="1">
    <citation type="submission" date="2016-09" db="EMBL/GenBank/DDBJ databases">
        <title>The draft genome of Dichanthelium oligosanthes: A C3 panicoid grass species.</title>
        <authorList>
            <person name="Studer A.J."/>
            <person name="Schnable J.C."/>
            <person name="Brutnell T.P."/>
        </authorList>
    </citation>
    <scope>NUCLEOTIDE SEQUENCE [LARGE SCALE GENOMIC DNA]</scope>
    <source>
        <strain evidence="11">cv. Kellogg 1175</strain>
        <tissue evidence="10">Leaf</tissue>
    </source>
</reference>
<evidence type="ECO:0000313" key="10">
    <source>
        <dbReference type="EMBL" id="OEL37737.1"/>
    </source>
</evidence>
<keyword evidence="5 9" id="KW-0967">Endosome</keyword>
<accession>A0A1E5WK21</accession>
<feature type="transmembrane region" description="Helical" evidence="9">
    <location>
        <begin position="331"/>
        <end position="351"/>
    </location>
</feature>
<evidence type="ECO:0000256" key="1">
    <source>
        <dbReference type="ARBA" id="ARBA00004141"/>
    </source>
</evidence>
<dbReference type="InterPro" id="IPR037185">
    <property type="entry name" value="EmrE-like"/>
</dbReference>
<keyword evidence="9" id="KW-1003">Cell membrane</keyword>
<feature type="transmembrane region" description="Helical" evidence="9">
    <location>
        <begin position="195"/>
        <end position="215"/>
    </location>
</feature>
<sequence length="435" mass="46653">MSPVASDAAGGDLFAANLTGSLLAVASSAFIGVSFIVKKKGLRRAGAAGARAGRYLSLPSPHSPKTRSCSPHDFPSLGNSARRALGLSGSWMLARTLHAEKCDKGRPFMPSRGRFHVTGDMTFLQLSKISGVGGYGYLMEPLWWVGVVTMLVGETANFIAYMFAPAVLVTPLGALSIIVSAVLAHFTLNEKLHRVGVLGCGLCIVGSTMIILHAPQERTPSSVEQIWHLATQPSFLCYAAIAVGVSLFLMLYCAPRYGQTDIIVYVGICSVIGSLTVMSIKAVGIAIKLTIEGINQAGYFQTWVFAVVSATCLVIQLVYLNKALDTFNTAVVSPIYYAMFTTLTILASAIMFKDWSGQRASSIASEICGFLTVLAGTVVLHSTREPDQTASADLYAALPPKIYWHIQGNGDLGKQREDDSLTCEFITVVRQDYFV</sequence>
<feature type="transmembrane region" description="Helical" evidence="9">
    <location>
        <begin position="134"/>
        <end position="152"/>
    </location>
</feature>
<keyword evidence="11" id="KW-1185">Reference proteome</keyword>
<keyword evidence="6 9" id="KW-1133">Transmembrane helix</keyword>
<proteinExistence type="inferred from homology"/>
<feature type="transmembrane region" description="Helical" evidence="9">
    <location>
        <begin position="158"/>
        <end position="183"/>
    </location>
</feature>
<evidence type="ECO:0000256" key="8">
    <source>
        <dbReference type="ARBA" id="ARBA00025284"/>
    </source>
</evidence>
<dbReference type="OrthoDB" id="6428174at2759"/>
<keyword evidence="9" id="KW-0406">Ion transport</keyword>
<evidence type="ECO:0000256" key="6">
    <source>
        <dbReference type="ARBA" id="ARBA00022989"/>
    </source>
</evidence>
<keyword evidence="9" id="KW-0813">Transport</keyword>
<comment type="function">
    <text evidence="8 9">Acts as a Mg(2+) transporter. Can also transport other divalent cations such as Fe(2+), Sr(2+), Ba(2+), Mn(2+) and Co(2+) but to a much less extent than Mg(2+).</text>
</comment>
<dbReference type="InterPro" id="IPR008521">
    <property type="entry name" value="Mg_trans_NIPA"/>
</dbReference>
<feature type="transmembrane region" description="Helical" evidence="9">
    <location>
        <begin position="299"/>
        <end position="319"/>
    </location>
</feature>
<name>A0A1E5WK21_9POAL</name>
<evidence type="ECO:0000256" key="7">
    <source>
        <dbReference type="ARBA" id="ARBA00023136"/>
    </source>
</evidence>
<feature type="transmembrane region" description="Helical" evidence="9">
    <location>
        <begin position="235"/>
        <end position="255"/>
    </location>
</feature>
<evidence type="ECO:0000313" key="11">
    <source>
        <dbReference type="Proteomes" id="UP000095767"/>
    </source>
</evidence>
<dbReference type="Proteomes" id="UP000095767">
    <property type="component" value="Unassembled WGS sequence"/>
</dbReference>
<evidence type="ECO:0000256" key="2">
    <source>
        <dbReference type="ARBA" id="ARBA00007001"/>
    </source>
</evidence>
<comment type="caution">
    <text evidence="10">The sequence shown here is derived from an EMBL/GenBank/DDBJ whole genome shotgun (WGS) entry which is preliminary data.</text>
</comment>
<organism evidence="10 11">
    <name type="scientific">Dichanthelium oligosanthes</name>
    <dbReference type="NCBI Taxonomy" id="888268"/>
    <lineage>
        <taxon>Eukaryota</taxon>
        <taxon>Viridiplantae</taxon>
        <taxon>Streptophyta</taxon>
        <taxon>Embryophyta</taxon>
        <taxon>Tracheophyta</taxon>
        <taxon>Spermatophyta</taxon>
        <taxon>Magnoliopsida</taxon>
        <taxon>Liliopsida</taxon>
        <taxon>Poales</taxon>
        <taxon>Poaceae</taxon>
        <taxon>PACMAD clade</taxon>
        <taxon>Panicoideae</taxon>
        <taxon>Panicodae</taxon>
        <taxon>Paniceae</taxon>
        <taxon>Dichantheliinae</taxon>
        <taxon>Dichanthelium</taxon>
    </lineage>
</organism>
<evidence type="ECO:0000256" key="4">
    <source>
        <dbReference type="ARBA" id="ARBA00022692"/>
    </source>
</evidence>
<feature type="transmembrane region" description="Helical" evidence="9">
    <location>
        <begin position="262"/>
        <end position="287"/>
    </location>
</feature>
<evidence type="ECO:0000256" key="5">
    <source>
        <dbReference type="ARBA" id="ARBA00022753"/>
    </source>
</evidence>
<dbReference type="GO" id="GO:0005769">
    <property type="term" value="C:early endosome"/>
    <property type="evidence" value="ECO:0007669"/>
    <property type="project" value="UniProtKB-SubCell"/>
</dbReference>
<evidence type="ECO:0000256" key="3">
    <source>
        <dbReference type="ARBA" id="ARBA00011738"/>
    </source>
</evidence>
<dbReference type="GO" id="GO:0015095">
    <property type="term" value="F:magnesium ion transmembrane transporter activity"/>
    <property type="evidence" value="ECO:0007669"/>
    <property type="project" value="UniProtKB-UniRule"/>
</dbReference>
<dbReference type="SUPFAM" id="SSF103481">
    <property type="entry name" value="Multidrug resistance efflux transporter EmrE"/>
    <property type="match status" value="1"/>
</dbReference>
<comment type="subunit">
    <text evidence="3 9">Homodimer.</text>
</comment>
<feature type="transmembrane region" description="Helical" evidence="9">
    <location>
        <begin position="363"/>
        <end position="380"/>
    </location>
</feature>
<evidence type="ECO:0000256" key="9">
    <source>
        <dbReference type="RuleBase" id="RU363078"/>
    </source>
</evidence>
<dbReference type="EMBL" id="LWDX02004390">
    <property type="protein sequence ID" value="OEL37737.1"/>
    <property type="molecule type" value="Genomic_DNA"/>
</dbReference>
<gene>
    <name evidence="10" type="ORF">BAE44_0001239</name>
</gene>
<keyword evidence="4 9" id="KW-0812">Transmembrane</keyword>
<protein>
    <recommendedName>
        <fullName evidence="9">Probable magnesium transporter</fullName>
    </recommendedName>
</protein>
<dbReference type="AlphaFoldDB" id="A0A1E5WK21"/>